<dbReference type="PANTHER" id="PTHR33318">
    <property type="entry name" value="ASPARTYL/GLUTAMYL-TRNA(ASN/GLN) AMIDOTRANSFERASE SUBUNIT"/>
    <property type="match status" value="1"/>
</dbReference>
<evidence type="ECO:0000313" key="1">
    <source>
        <dbReference type="EMBL" id="KAF0919425.1"/>
    </source>
</evidence>
<dbReference type="AlphaFoldDB" id="A0A6G1E2V8"/>
<accession>A0A6G1E2V8</accession>
<dbReference type="GO" id="GO:0007142">
    <property type="term" value="P:male meiosis II"/>
    <property type="evidence" value="ECO:0007669"/>
    <property type="project" value="InterPro"/>
</dbReference>
<reference evidence="1 2" key="1">
    <citation type="submission" date="2019-11" db="EMBL/GenBank/DDBJ databases">
        <title>Whole genome sequence of Oryza granulata.</title>
        <authorList>
            <person name="Li W."/>
        </authorList>
    </citation>
    <scope>NUCLEOTIDE SEQUENCE [LARGE SCALE GENOMIC DNA]</scope>
    <source>
        <strain evidence="2">cv. Menghai</strain>
        <tissue evidence="1">Leaf</tissue>
    </source>
</reference>
<gene>
    <name evidence="1" type="ORF">E2562_029457</name>
</gene>
<sequence length="266" mass="28669">MGCFLSCFRAVADPAGGGLRDPLVRESRLGDAFLGEETKIDVSGTLNGNCGNGGSVDEDLMREAHYLKSCGAIGETPPEILKGSNQITEEETNGVITGAVVCEENLSERLTCDEHSAFKHEKYIYEGQDQGVISPEEPKSENDNQKLLDDVEQLKYNADSARKGVASLSCWLKPPSSDGGSQSGTEGKVEKQRCYENSVFTDMPIFTASGLNWDNDKPTPVLPKVWDGNSANSGAKVIQSPCFMTVSQTLQDHGYDCSLANPAPLH</sequence>
<keyword evidence="2" id="KW-1185">Reference proteome</keyword>
<comment type="caution">
    <text evidence="1">The sequence shown here is derived from an EMBL/GenBank/DDBJ whole genome shotgun (WGS) entry which is preliminary data.</text>
</comment>
<dbReference type="EMBL" id="SPHZ02000005">
    <property type="protein sequence ID" value="KAF0919425.1"/>
    <property type="molecule type" value="Genomic_DNA"/>
</dbReference>
<name>A0A6G1E2V8_9ORYZ</name>
<dbReference type="OrthoDB" id="1932581at2759"/>
<proteinExistence type="predicted"/>
<dbReference type="PANTHER" id="PTHR33318:SF15">
    <property type="entry name" value="OS02G0168300 PROTEIN"/>
    <property type="match status" value="1"/>
</dbReference>
<dbReference type="InterPro" id="IPR039300">
    <property type="entry name" value="JASON"/>
</dbReference>
<dbReference type="Proteomes" id="UP000479710">
    <property type="component" value="Unassembled WGS sequence"/>
</dbReference>
<evidence type="ECO:0000313" key="2">
    <source>
        <dbReference type="Proteomes" id="UP000479710"/>
    </source>
</evidence>
<organism evidence="1 2">
    <name type="scientific">Oryza meyeriana var. granulata</name>
    <dbReference type="NCBI Taxonomy" id="110450"/>
    <lineage>
        <taxon>Eukaryota</taxon>
        <taxon>Viridiplantae</taxon>
        <taxon>Streptophyta</taxon>
        <taxon>Embryophyta</taxon>
        <taxon>Tracheophyta</taxon>
        <taxon>Spermatophyta</taxon>
        <taxon>Magnoliopsida</taxon>
        <taxon>Liliopsida</taxon>
        <taxon>Poales</taxon>
        <taxon>Poaceae</taxon>
        <taxon>BOP clade</taxon>
        <taxon>Oryzoideae</taxon>
        <taxon>Oryzeae</taxon>
        <taxon>Oryzinae</taxon>
        <taxon>Oryza</taxon>
        <taxon>Oryza meyeriana</taxon>
    </lineage>
</organism>
<protein>
    <submittedName>
        <fullName evidence="1">Uncharacterized protein</fullName>
    </submittedName>
</protein>